<dbReference type="EMBL" id="CP001787">
    <property type="protein sequence ID" value="ACX72501.1"/>
    <property type="molecule type" value="Genomic_DNA"/>
</dbReference>
<dbReference type="SUPFAM" id="SSF82861">
    <property type="entry name" value="Mechanosensitive channel protein MscS (YggB), transmembrane region"/>
    <property type="match status" value="1"/>
</dbReference>
<feature type="transmembrane region" description="Helical" evidence="7">
    <location>
        <begin position="107"/>
        <end position="137"/>
    </location>
</feature>
<evidence type="ECO:0000256" key="3">
    <source>
        <dbReference type="ARBA" id="ARBA00022475"/>
    </source>
</evidence>
<dbReference type="GO" id="GO:0055085">
    <property type="term" value="P:transmembrane transport"/>
    <property type="evidence" value="ECO:0007669"/>
    <property type="project" value="InterPro"/>
</dbReference>
<feature type="domain" description="Mechanosensitive ion channel MscS C-terminal" evidence="9">
    <location>
        <begin position="208"/>
        <end position="301"/>
    </location>
</feature>
<keyword evidence="12" id="KW-1185">Reference proteome</keyword>
<keyword evidence="4 7" id="KW-0812">Transmembrane</keyword>
<dbReference type="STRING" id="579137.Metvu_0642"/>
<evidence type="ECO:0000256" key="1">
    <source>
        <dbReference type="ARBA" id="ARBA00004651"/>
    </source>
</evidence>
<evidence type="ECO:0000259" key="8">
    <source>
        <dbReference type="Pfam" id="PF00924"/>
    </source>
</evidence>
<dbReference type="AlphaFoldDB" id="C9RFZ9"/>
<gene>
    <name evidence="11" type="ordered locus">Metvu_0642</name>
</gene>
<dbReference type="Pfam" id="PF21088">
    <property type="entry name" value="MS_channel_1st"/>
    <property type="match status" value="1"/>
</dbReference>
<dbReference type="GO" id="GO:0005886">
    <property type="term" value="C:plasma membrane"/>
    <property type="evidence" value="ECO:0007669"/>
    <property type="project" value="UniProtKB-SubCell"/>
</dbReference>
<evidence type="ECO:0000259" key="10">
    <source>
        <dbReference type="Pfam" id="PF21088"/>
    </source>
</evidence>
<keyword evidence="6 7" id="KW-0472">Membrane</keyword>
<evidence type="ECO:0000259" key="9">
    <source>
        <dbReference type="Pfam" id="PF21082"/>
    </source>
</evidence>
<dbReference type="InterPro" id="IPR049142">
    <property type="entry name" value="MS_channel_1st"/>
</dbReference>
<dbReference type="InterPro" id="IPR010920">
    <property type="entry name" value="LSM_dom_sf"/>
</dbReference>
<keyword evidence="5 7" id="KW-1133">Transmembrane helix</keyword>
<comment type="similarity">
    <text evidence="2">Belongs to the MscS (TC 1.A.23) family.</text>
</comment>
<protein>
    <submittedName>
        <fullName evidence="11">MscS Mechanosensitive ion channel</fullName>
    </submittedName>
</protein>
<evidence type="ECO:0000313" key="11">
    <source>
        <dbReference type="EMBL" id="ACX72501.1"/>
    </source>
</evidence>
<feature type="domain" description="Mechanosensitive ion channel transmembrane helices 2/3" evidence="10">
    <location>
        <begin position="83"/>
        <end position="123"/>
    </location>
</feature>
<dbReference type="eggNOG" id="arCOG01569">
    <property type="taxonomic scope" value="Archaea"/>
</dbReference>
<proteinExistence type="inferred from homology"/>
<dbReference type="GeneID" id="8512976"/>
<dbReference type="Gene3D" id="1.10.287.1260">
    <property type="match status" value="1"/>
</dbReference>
<dbReference type="Pfam" id="PF00924">
    <property type="entry name" value="MS_channel_2nd"/>
    <property type="match status" value="1"/>
</dbReference>
<dbReference type="KEGG" id="mvu:Metvu_0642"/>
<dbReference type="Proteomes" id="UP000002063">
    <property type="component" value="Chromosome"/>
</dbReference>
<dbReference type="PANTHER" id="PTHR30566:SF5">
    <property type="entry name" value="MECHANOSENSITIVE ION CHANNEL PROTEIN 1, MITOCHONDRIAL-RELATED"/>
    <property type="match status" value="1"/>
</dbReference>
<comment type="subcellular location">
    <subcellularLocation>
        <location evidence="1">Cell membrane</location>
        <topology evidence="1">Multi-pass membrane protein</topology>
    </subcellularLocation>
</comment>
<feature type="transmembrane region" description="Helical" evidence="7">
    <location>
        <begin position="80"/>
        <end position="101"/>
    </location>
</feature>
<evidence type="ECO:0000256" key="6">
    <source>
        <dbReference type="ARBA" id="ARBA00023136"/>
    </source>
</evidence>
<evidence type="ECO:0000256" key="7">
    <source>
        <dbReference type="SAM" id="Phobius"/>
    </source>
</evidence>
<dbReference type="PANTHER" id="PTHR30566">
    <property type="entry name" value="YNAI-RELATED MECHANOSENSITIVE ION CHANNEL"/>
    <property type="match status" value="1"/>
</dbReference>
<dbReference type="RefSeq" id="WP_015732722.1">
    <property type="nucleotide sequence ID" value="NC_013407.1"/>
</dbReference>
<keyword evidence="3" id="KW-1003">Cell membrane</keyword>
<dbReference type="InterPro" id="IPR023408">
    <property type="entry name" value="MscS_beta-dom_sf"/>
</dbReference>
<dbReference type="OrthoDB" id="11475at2157"/>
<dbReference type="Pfam" id="PF21082">
    <property type="entry name" value="MS_channel_3rd"/>
    <property type="match status" value="1"/>
</dbReference>
<dbReference type="InterPro" id="IPR006685">
    <property type="entry name" value="MscS_channel_2nd"/>
</dbReference>
<feature type="domain" description="Mechanosensitive ion channel MscS" evidence="8">
    <location>
        <begin position="125"/>
        <end position="199"/>
    </location>
</feature>
<name>C9RFZ9_METVM</name>
<evidence type="ECO:0000256" key="2">
    <source>
        <dbReference type="ARBA" id="ARBA00008017"/>
    </source>
</evidence>
<sequence length="326" mass="37428">MSVSKVKLGIKILLLVFLLHYLISIFNVGRYVDIIAEYQNQIIIVFVIILSGLIFIDIASEIFKKYARKKEEKAGEYLTLNYIFKYMVYVAIALMIFGVFYKNVSSLVVSVGLIGAAITYALQKPILNFAGWVVILYTRTIKIGDRISIKNIGAGDVFDIDTQHLYLSELTADNFEPTGKVLIIPNSYIFTTAIENLTKGSPYVWDSIVLHFTHDSDVEKAKQIVFESTNEVVGNLMLKLYEKWSKRKYLISRKLANKPVIRVGITRTSFYIKVYYLVNVYEKAEIKTKIQERILKEINKERSVKLSYPHVKAIVEYEKTLNTKNS</sequence>
<feature type="transmembrane region" description="Helical" evidence="7">
    <location>
        <begin position="12"/>
        <end position="32"/>
    </location>
</feature>
<dbReference type="HOGENOM" id="CLU_066007_1_0_2"/>
<accession>C9RFZ9</accession>
<dbReference type="Gene3D" id="2.30.30.60">
    <property type="match status" value="1"/>
</dbReference>
<dbReference type="SUPFAM" id="SSF50182">
    <property type="entry name" value="Sm-like ribonucleoproteins"/>
    <property type="match status" value="1"/>
</dbReference>
<evidence type="ECO:0000256" key="5">
    <source>
        <dbReference type="ARBA" id="ARBA00022989"/>
    </source>
</evidence>
<feature type="transmembrane region" description="Helical" evidence="7">
    <location>
        <begin position="38"/>
        <end position="59"/>
    </location>
</feature>
<evidence type="ECO:0000256" key="4">
    <source>
        <dbReference type="ARBA" id="ARBA00022692"/>
    </source>
</evidence>
<dbReference type="InterPro" id="IPR049278">
    <property type="entry name" value="MS_channel_C"/>
</dbReference>
<evidence type="ECO:0000313" key="12">
    <source>
        <dbReference type="Proteomes" id="UP000002063"/>
    </source>
</evidence>
<dbReference type="InterPro" id="IPR011014">
    <property type="entry name" value="MscS_channel_TM-2"/>
</dbReference>
<organism evidence="11 12">
    <name type="scientific">Methanocaldococcus vulcanius (strain ATCC 700851 / DSM 12094 / M7)</name>
    <name type="common">Methanococcus vulcanius</name>
    <dbReference type="NCBI Taxonomy" id="579137"/>
    <lineage>
        <taxon>Archaea</taxon>
        <taxon>Methanobacteriati</taxon>
        <taxon>Methanobacteriota</taxon>
        <taxon>Methanomada group</taxon>
        <taxon>Methanococci</taxon>
        <taxon>Methanococcales</taxon>
        <taxon>Methanocaldococcaceae</taxon>
        <taxon>Methanocaldococcus</taxon>
    </lineage>
</organism>
<reference evidence="11" key="1">
    <citation type="submission" date="2009-10" db="EMBL/GenBank/DDBJ databases">
        <title>Complete sequence of chromosome of Methanocaldococcus vulcanius M7.</title>
        <authorList>
            <consortium name="US DOE Joint Genome Institute"/>
            <person name="Lucas S."/>
            <person name="Copeland A."/>
            <person name="Lapidus A."/>
            <person name="Glavina del Rio T."/>
            <person name="Dalin E."/>
            <person name="Tice H."/>
            <person name="Bruce D."/>
            <person name="Goodwin L."/>
            <person name="Pitluck S."/>
            <person name="Lcollab F.I."/>
            <person name="Brettin T."/>
            <person name="Detter J.C."/>
            <person name="Han C."/>
            <person name="Tapia R."/>
            <person name="Kuske C.R."/>
            <person name="Schmutz J."/>
            <person name="Larimer F."/>
            <person name="Land M."/>
            <person name="Hauser L."/>
            <person name="Kyrpides N."/>
            <person name="Ovchinikova G."/>
            <person name="Sieprawska-Lupa M."/>
            <person name="Whitman W.B."/>
            <person name="Woyke T."/>
        </authorList>
    </citation>
    <scope>NUCLEOTIDE SEQUENCE [LARGE SCALE GENOMIC DNA]</scope>
    <source>
        <strain evidence="11">M7</strain>
    </source>
</reference>